<evidence type="ECO:0000256" key="5">
    <source>
        <dbReference type="ARBA" id="ARBA00022984"/>
    </source>
</evidence>
<feature type="active site" description="Acyl-ester intermediate" evidence="7">
    <location>
        <position position="274"/>
    </location>
</feature>
<feature type="transmembrane region" description="Helical" evidence="10">
    <location>
        <begin position="7"/>
        <end position="26"/>
    </location>
</feature>
<dbReference type="InterPro" id="IPR006976">
    <property type="entry name" value="VanZ-like"/>
</dbReference>
<dbReference type="GO" id="GO:0071555">
    <property type="term" value="P:cell wall organization"/>
    <property type="evidence" value="ECO:0007669"/>
    <property type="project" value="UniProtKB-KW"/>
</dbReference>
<reference evidence="13 14" key="1">
    <citation type="submission" date="2016-11" db="EMBL/GenBank/DDBJ databases">
        <authorList>
            <person name="Jaros S."/>
            <person name="Januszkiewicz K."/>
            <person name="Wedrychowicz H."/>
        </authorList>
    </citation>
    <scope>NUCLEOTIDE SEQUENCE [LARGE SCALE GENOMIC DNA]</scope>
    <source>
        <strain evidence="13 14">DSM 15929</strain>
    </source>
</reference>
<keyword evidence="4" id="KW-0133">Cell shape</keyword>
<organism evidence="13 14">
    <name type="scientific">Anaerocolumna jejuensis DSM 15929</name>
    <dbReference type="NCBI Taxonomy" id="1121322"/>
    <lineage>
        <taxon>Bacteria</taxon>
        <taxon>Bacillati</taxon>
        <taxon>Bacillota</taxon>
        <taxon>Clostridia</taxon>
        <taxon>Lachnospirales</taxon>
        <taxon>Lachnospiraceae</taxon>
        <taxon>Anaerocolumna</taxon>
    </lineage>
</organism>
<dbReference type="PANTHER" id="PTHR21581:SF6">
    <property type="entry name" value="TRAFFICKING PROTEIN PARTICLE COMPLEX SUBUNIT 12"/>
    <property type="match status" value="1"/>
</dbReference>
<keyword evidence="5" id="KW-0573">Peptidoglycan synthesis</keyword>
<keyword evidence="10" id="KW-0472">Membrane</keyword>
<dbReference type="AlphaFoldDB" id="A0A1M6MA67"/>
<dbReference type="PRINTS" id="PR00725">
    <property type="entry name" value="DADACBPTASE1"/>
</dbReference>
<evidence type="ECO:0000313" key="14">
    <source>
        <dbReference type="Proteomes" id="UP000184386"/>
    </source>
</evidence>
<accession>A0A1M6MA67</accession>
<evidence type="ECO:0000256" key="10">
    <source>
        <dbReference type="SAM" id="Phobius"/>
    </source>
</evidence>
<keyword evidence="6" id="KW-0961">Cell wall biogenesis/degradation</keyword>
<feature type="transmembrane region" description="Helical" evidence="10">
    <location>
        <begin position="38"/>
        <end position="56"/>
    </location>
</feature>
<feature type="active site" evidence="7">
    <location>
        <position position="331"/>
    </location>
</feature>
<dbReference type="SUPFAM" id="SSF56601">
    <property type="entry name" value="beta-lactamase/transpeptidase-like"/>
    <property type="match status" value="1"/>
</dbReference>
<feature type="transmembrane region" description="Helical" evidence="10">
    <location>
        <begin position="115"/>
        <end position="137"/>
    </location>
</feature>
<evidence type="ECO:0000259" key="11">
    <source>
        <dbReference type="Pfam" id="PF00768"/>
    </source>
</evidence>
<dbReference type="Gene3D" id="3.40.710.10">
    <property type="entry name" value="DD-peptidase/beta-lactamase superfamily"/>
    <property type="match status" value="1"/>
</dbReference>
<feature type="active site" description="Proton acceptor" evidence="7">
    <location>
        <position position="277"/>
    </location>
</feature>
<proteinExistence type="inferred from homology"/>
<feature type="transmembrane region" description="Helical" evidence="10">
    <location>
        <begin position="188"/>
        <end position="209"/>
    </location>
</feature>
<keyword evidence="13" id="KW-0645">Protease</keyword>
<evidence type="ECO:0000256" key="2">
    <source>
        <dbReference type="ARBA" id="ARBA00022729"/>
    </source>
</evidence>
<dbReference type="Pfam" id="PF04892">
    <property type="entry name" value="VanZ"/>
    <property type="match status" value="1"/>
</dbReference>
<dbReference type="OrthoDB" id="1701915at2"/>
<evidence type="ECO:0000256" key="6">
    <source>
        <dbReference type="ARBA" id="ARBA00023316"/>
    </source>
</evidence>
<evidence type="ECO:0000256" key="3">
    <source>
        <dbReference type="ARBA" id="ARBA00022801"/>
    </source>
</evidence>
<keyword evidence="13" id="KW-0121">Carboxypeptidase</keyword>
<evidence type="ECO:0000256" key="8">
    <source>
        <dbReference type="PIRSR" id="PIRSR618044-2"/>
    </source>
</evidence>
<sequence>MFQTEEYLLPGFAATLLFLLIDEILIRLRGERVTWFHRILILLTGLYMTEIFAVTLSPGSALTIPHSFDNINLVPFKVLKTAFSNPLNFWGNIFLFIPLGVLLVLLFNHCQRFPAVLITGAGISLLIEVLQLFGIRATDIDDVLLNTTGLIIGYFYGKILAAYVPFIRRNVGIFKRNDGKLVRKRHDAGGFASLTVVILLAITIKAYFLEDKDFLPPVMPNEITQKSAPAPTIAIHKSEEISASIDAKNAFLWDLTSNTVLYEKDSNKSIAPASTTKMLTALTTLDYCDVNDRVLVGKEVQLIAGDASRAWLNPGNELTIRQLFNALLLPSGNDAAYALAVYTGKKICRDSNASIDKALHAFLKEMNKKAVKIGASHSHFKTPDGYDTEGQYTTAKDLALIARELLKSDTLRKVVNSYKLSDLWLSGQSVTYYNTNELINPKSPYYYKNAAGLKTGNSDEAGSCLVSCADIKEGSYICVIMGSTKEGRWQDSIKLYNAIR</sequence>
<gene>
    <name evidence="13" type="ORF">SAMN02745136_00917</name>
</gene>
<evidence type="ECO:0000256" key="7">
    <source>
        <dbReference type="PIRSR" id="PIRSR618044-1"/>
    </source>
</evidence>
<feature type="domain" description="Peptidase S11 D-alanyl-D-alanine carboxypeptidase A N-terminal" evidence="11">
    <location>
        <begin position="242"/>
        <end position="483"/>
    </location>
</feature>
<keyword evidence="10" id="KW-1133">Transmembrane helix</keyword>
<dbReference type="Pfam" id="PF00768">
    <property type="entry name" value="Peptidase_S11"/>
    <property type="match status" value="1"/>
</dbReference>
<evidence type="ECO:0000313" key="13">
    <source>
        <dbReference type="EMBL" id="SHJ80332.1"/>
    </source>
</evidence>
<dbReference type="GO" id="GO:0009252">
    <property type="term" value="P:peptidoglycan biosynthetic process"/>
    <property type="evidence" value="ECO:0007669"/>
    <property type="project" value="UniProtKB-KW"/>
</dbReference>
<dbReference type="RefSeq" id="WP_073273368.1">
    <property type="nucleotide sequence ID" value="NZ_FRAC01000007.1"/>
</dbReference>
<dbReference type="InterPro" id="IPR012338">
    <property type="entry name" value="Beta-lactam/transpept-like"/>
</dbReference>
<dbReference type="GO" id="GO:0009002">
    <property type="term" value="F:serine-type D-Ala-D-Ala carboxypeptidase activity"/>
    <property type="evidence" value="ECO:0007669"/>
    <property type="project" value="InterPro"/>
</dbReference>
<comment type="similarity">
    <text evidence="1 9">Belongs to the peptidase S11 family.</text>
</comment>
<dbReference type="PANTHER" id="PTHR21581">
    <property type="entry name" value="D-ALANYL-D-ALANINE CARBOXYPEPTIDASE"/>
    <property type="match status" value="1"/>
</dbReference>
<dbReference type="InterPro" id="IPR018044">
    <property type="entry name" value="Peptidase_S11"/>
</dbReference>
<dbReference type="GO" id="GO:0008360">
    <property type="term" value="P:regulation of cell shape"/>
    <property type="evidence" value="ECO:0007669"/>
    <property type="project" value="UniProtKB-KW"/>
</dbReference>
<dbReference type="GO" id="GO:0006508">
    <property type="term" value="P:proteolysis"/>
    <property type="evidence" value="ECO:0007669"/>
    <property type="project" value="InterPro"/>
</dbReference>
<evidence type="ECO:0000256" key="4">
    <source>
        <dbReference type="ARBA" id="ARBA00022960"/>
    </source>
</evidence>
<feature type="transmembrane region" description="Helical" evidence="10">
    <location>
        <begin position="143"/>
        <end position="167"/>
    </location>
</feature>
<dbReference type="STRING" id="1121322.SAMN02745136_00917"/>
<feature type="domain" description="VanZ-like" evidence="12">
    <location>
        <begin position="51"/>
        <end position="158"/>
    </location>
</feature>
<evidence type="ECO:0000256" key="1">
    <source>
        <dbReference type="ARBA" id="ARBA00007164"/>
    </source>
</evidence>
<evidence type="ECO:0000256" key="9">
    <source>
        <dbReference type="RuleBase" id="RU004016"/>
    </source>
</evidence>
<keyword evidence="10" id="KW-0812">Transmembrane</keyword>
<feature type="transmembrane region" description="Helical" evidence="10">
    <location>
        <begin position="89"/>
        <end position="108"/>
    </location>
</feature>
<keyword evidence="3" id="KW-0378">Hydrolase</keyword>
<name>A0A1M6MA67_9FIRM</name>
<evidence type="ECO:0000259" key="12">
    <source>
        <dbReference type="Pfam" id="PF04892"/>
    </source>
</evidence>
<dbReference type="EMBL" id="FRAC01000007">
    <property type="protein sequence ID" value="SHJ80332.1"/>
    <property type="molecule type" value="Genomic_DNA"/>
</dbReference>
<dbReference type="Proteomes" id="UP000184386">
    <property type="component" value="Unassembled WGS sequence"/>
</dbReference>
<keyword evidence="2" id="KW-0732">Signal</keyword>
<dbReference type="InterPro" id="IPR001967">
    <property type="entry name" value="Peptidase_S11_N"/>
</dbReference>
<feature type="binding site" evidence="8">
    <location>
        <position position="454"/>
    </location>
    <ligand>
        <name>substrate</name>
    </ligand>
</feature>
<protein>
    <submittedName>
        <fullName evidence="13">D-alanyl-D-alanine carboxypeptidase</fullName>
    </submittedName>
</protein>
<keyword evidence="14" id="KW-1185">Reference proteome</keyword>